<evidence type="ECO:0000256" key="2">
    <source>
        <dbReference type="ARBA" id="ARBA00022723"/>
    </source>
</evidence>
<protein>
    <submittedName>
        <fullName evidence="13">Zinc finger protein 197-like</fullName>
    </submittedName>
</protein>
<dbReference type="GeneID" id="117650842"/>
<feature type="compositionally biased region" description="Polar residues" evidence="9">
    <location>
        <begin position="682"/>
        <end position="706"/>
    </location>
</feature>
<dbReference type="SMART" id="SM00355">
    <property type="entry name" value="ZnF_C2H2"/>
    <property type="match status" value="9"/>
</dbReference>
<evidence type="ECO:0000256" key="9">
    <source>
        <dbReference type="SAM" id="MobiDB-lite"/>
    </source>
</evidence>
<keyword evidence="12" id="KW-1185">Reference proteome</keyword>
<keyword evidence="4 7" id="KW-0863">Zinc-finger</keyword>
<dbReference type="GO" id="GO:0001228">
    <property type="term" value="F:DNA-binding transcription activator activity, RNA polymerase II-specific"/>
    <property type="evidence" value="ECO:0007669"/>
    <property type="project" value="TreeGrafter"/>
</dbReference>
<feature type="domain" description="C2H2-type" evidence="10">
    <location>
        <begin position="283"/>
        <end position="306"/>
    </location>
</feature>
<dbReference type="GO" id="GO:0005634">
    <property type="term" value="C:nucleus"/>
    <property type="evidence" value="ECO:0007669"/>
    <property type="project" value="UniProtKB-SubCell"/>
</dbReference>
<dbReference type="GO" id="GO:0008270">
    <property type="term" value="F:zinc ion binding"/>
    <property type="evidence" value="ECO:0007669"/>
    <property type="project" value="UniProtKB-UniRule"/>
</dbReference>
<dbReference type="Proteomes" id="UP000515158">
    <property type="component" value="Unplaced"/>
</dbReference>
<dbReference type="PANTHER" id="PTHR24376">
    <property type="entry name" value="ZINC FINGER PROTEIN"/>
    <property type="match status" value="1"/>
</dbReference>
<feature type="region of interest" description="Disordered" evidence="9">
    <location>
        <begin position="439"/>
        <end position="470"/>
    </location>
</feature>
<keyword evidence="6" id="KW-0539">Nucleus</keyword>
<dbReference type="AlphaFoldDB" id="A0A6P8ZY56"/>
<dbReference type="InterPro" id="IPR012934">
    <property type="entry name" value="Znf_AD"/>
</dbReference>
<feature type="domain" description="C2H2-type" evidence="10">
    <location>
        <begin position="559"/>
        <end position="587"/>
    </location>
</feature>
<dbReference type="PROSITE" id="PS00028">
    <property type="entry name" value="ZINC_FINGER_C2H2_1"/>
    <property type="match status" value="6"/>
</dbReference>
<dbReference type="InterPro" id="IPR013087">
    <property type="entry name" value="Znf_C2H2_type"/>
</dbReference>
<dbReference type="InParanoid" id="A0A6P8ZY56"/>
<feature type="binding site" evidence="8">
    <location>
        <position position="61"/>
    </location>
    <ligand>
        <name>Zn(2+)</name>
        <dbReference type="ChEBI" id="CHEBI:29105"/>
    </ligand>
</feature>
<feature type="binding site" evidence="8">
    <location>
        <position position="18"/>
    </location>
    <ligand>
        <name>Zn(2+)</name>
        <dbReference type="ChEBI" id="CHEBI:29105"/>
    </ligand>
</feature>
<dbReference type="PROSITE" id="PS51915">
    <property type="entry name" value="ZAD"/>
    <property type="match status" value="1"/>
</dbReference>
<feature type="domain" description="C2H2-type" evidence="10">
    <location>
        <begin position="364"/>
        <end position="391"/>
    </location>
</feature>
<feature type="region of interest" description="Disordered" evidence="9">
    <location>
        <begin position="134"/>
        <end position="216"/>
    </location>
</feature>
<feature type="domain" description="C2H2-type" evidence="10">
    <location>
        <begin position="338"/>
        <end position="361"/>
    </location>
</feature>
<dbReference type="RefSeq" id="XP_034250342.1">
    <property type="nucleotide sequence ID" value="XM_034394451.1"/>
</dbReference>
<dbReference type="PROSITE" id="PS50157">
    <property type="entry name" value="ZINC_FINGER_C2H2_2"/>
    <property type="match status" value="5"/>
</dbReference>
<name>A0A6P8ZY56_THRPL</name>
<feature type="compositionally biased region" description="Basic and acidic residues" evidence="9">
    <location>
        <begin position="622"/>
        <end position="636"/>
    </location>
</feature>
<dbReference type="Gene3D" id="3.40.1800.20">
    <property type="match status" value="1"/>
</dbReference>
<feature type="domain" description="C2H2-type" evidence="10">
    <location>
        <begin position="412"/>
        <end position="439"/>
    </location>
</feature>
<evidence type="ECO:0000256" key="6">
    <source>
        <dbReference type="ARBA" id="ARBA00023242"/>
    </source>
</evidence>
<gene>
    <name evidence="13" type="primary">LOC117650842</name>
</gene>
<keyword evidence="5 8" id="KW-0862">Zinc</keyword>
<evidence type="ECO:0000256" key="1">
    <source>
        <dbReference type="ARBA" id="ARBA00004123"/>
    </source>
</evidence>
<evidence type="ECO:0000259" key="10">
    <source>
        <dbReference type="PROSITE" id="PS50157"/>
    </source>
</evidence>
<keyword evidence="3" id="KW-0677">Repeat</keyword>
<evidence type="ECO:0000256" key="4">
    <source>
        <dbReference type="ARBA" id="ARBA00022771"/>
    </source>
</evidence>
<reference evidence="13" key="1">
    <citation type="submission" date="2025-08" db="UniProtKB">
        <authorList>
            <consortium name="RefSeq"/>
        </authorList>
    </citation>
    <scope>IDENTIFICATION</scope>
    <source>
        <tissue evidence="13">Total insect</tissue>
    </source>
</reference>
<feature type="region of interest" description="Disordered" evidence="9">
    <location>
        <begin position="599"/>
        <end position="706"/>
    </location>
</feature>
<dbReference type="SUPFAM" id="SSF57716">
    <property type="entry name" value="Glucocorticoid receptor-like (DNA-binding domain)"/>
    <property type="match status" value="1"/>
</dbReference>
<dbReference type="GO" id="GO:0000978">
    <property type="term" value="F:RNA polymerase II cis-regulatory region sequence-specific DNA binding"/>
    <property type="evidence" value="ECO:0007669"/>
    <property type="project" value="TreeGrafter"/>
</dbReference>
<keyword evidence="2 8" id="KW-0479">Metal-binding</keyword>
<feature type="compositionally biased region" description="Basic and acidic residues" evidence="9">
    <location>
        <begin position="602"/>
        <end position="611"/>
    </location>
</feature>
<dbReference type="Pfam" id="PF13912">
    <property type="entry name" value="zf-C2H2_6"/>
    <property type="match status" value="1"/>
</dbReference>
<dbReference type="KEGG" id="tpal:117650842"/>
<feature type="compositionally biased region" description="Basic residues" evidence="9">
    <location>
        <begin position="448"/>
        <end position="461"/>
    </location>
</feature>
<evidence type="ECO:0000313" key="13">
    <source>
        <dbReference type="RefSeq" id="XP_034250342.1"/>
    </source>
</evidence>
<evidence type="ECO:0000256" key="8">
    <source>
        <dbReference type="PROSITE-ProRule" id="PRU01263"/>
    </source>
</evidence>
<feature type="domain" description="ZAD" evidence="11">
    <location>
        <begin position="13"/>
        <end position="88"/>
    </location>
</feature>
<feature type="compositionally biased region" description="Low complexity" evidence="9">
    <location>
        <begin position="149"/>
        <end position="160"/>
    </location>
</feature>
<comment type="subcellular location">
    <subcellularLocation>
        <location evidence="1">Nucleus</location>
    </subcellularLocation>
</comment>
<sequence length="706" mass="79578">MALDVKIISSWRNHCRLCLLDDGIMAPLFDGEGLNRQIGHKIEACLQLKSYDGDPLPTKICHKCLYKIDQAYEFRTMALNSYERIKSHLLPLKHVPNVEEYLLKAGHLQMSDQDLPSNLPSSTRSEAKIRVKSETELMGDDQWPPNLESPFSSTPKPSSSMEATKFENPASTSTHQDLKRKRFYNSADSTSFEGPEKNMKKAKTKHPPLAGPASRKRQVQSSQWNCVFCLSSFSSKASLNVHLEKCLKCGFCQKDFSSFQEKVIHEAVHISIPLDCDVKHLRWKCNSCPARFASSVMLSTHTKDNHNFFVKSETDCKAESESKVFLDEDEDGASTTTFSCITCHELFRSNRMLLDHEKIIHGRFRCSSCSEVFDSQKALSSHKRCHVVTQASIKKYFEKNGNLTSPVTKKPLSCNICYEAFDEEDSFVLHLYHHATEEQSDDESVAPKKSRKGQTGKKKRSTSTSTVVNSSENTSEQFSVKCERCHVVCRSREYYKIHLATHVSKAKTSFPCSGCNQDFRNVEALNRHTCCGKQLDDLNKCCLDCGQGLIDGDGHICDNKCPECDKVFKSARGQRLHFAHKHRRKVPTENGFDAVELDEEDVHNRSDRDSVENQNINVKSQIKVENEPSPAKRTDETSENGLSDSDDCHCNDSNSSRSLQGDSPVERLPPDGASIVEPVPCQFNSTSNDFEQSKISPNLETNQNDV</sequence>
<dbReference type="OrthoDB" id="8194161at2759"/>
<feature type="binding site" evidence="8">
    <location>
        <position position="15"/>
    </location>
    <ligand>
        <name>Zn(2+)</name>
        <dbReference type="ChEBI" id="CHEBI:29105"/>
    </ligand>
</feature>
<evidence type="ECO:0000256" key="7">
    <source>
        <dbReference type="PROSITE-ProRule" id="PRU00042"/>
    </source>
</evidence>
<dbReference type="Pfam" id="PF07776">
    <property type="entry name" value="zf-AD"/>
    <property type="match status" value="1"/>
</dbReference>
<dbReference type="Gene3D" id="3.30.160.60">
    <property type="entry name" value="Classic Zinc Finger"/>
    <property type="match status" value="2"/>
</dbReference>
<evidence type="ECO:0000256" key="5">
    <source>
        <dbReference type="ARBA" id="ARBA00022833"/>
    </source>
</evidence>
<evidence type="ECO:0000256" key="3">
    <source>
        <dbReference type="ARBA" id="ARBA00022737"/>
    </source>
</evidence>
<feature type="binding site" evidence="8">
    <location>
        <position position="64"/>
    </location>
    <ligand>
        <name>Zn(2+)</name>
        <dbReference type="ChEBI" id="CHEBI:29105"/>
    </ligand>
</feature>
<organism evidence="13">
    <name type="scientific">Thrips palmi</name>
    <name type="common">Melon thrips</name>
    <dbReference type="NCBI Taxonomy" id="161013"/>
    <lineage>
        <taxon>Eukaryota</taxon>
        <taxon>Metazoa</taxon>
        <taxon>Ecdysozoa</taxon>
        <taxon>Arthropoda</taxon>
        <taxon>Hexapoda</taxon>
        <taxon>Insecta</taxon>
        <taxon>Pterygota</taxon>
        <taxon>Neoptera</taxon>
        <taxon>Paraneoptera</taxon>
        <taxon>Thysanoptera</taxon>
        <taxon>Terebrantia</taxon>
        <taxon>Thripoidea</taxon>
        <taxon>Thripidae</taxon>
        <taxon>Thrips</taxon>
    </lineage>
</organism>
<proteinExistence type="predicted"/>
<dbReference type="PANTHER" id="PTHR24376:SF235">
    <property type="entry name" value="C2H2-TYPE DOMAIN-CONTAINING PROTEIN"/>
    <property type="match status" value="1"/>
</dbReference>
<evidence type="ECO:0000313" key="12">
    <source>
        <dbReference type="Proteomes" id="UP000515158"/>
    </source>
</evidence>
<evidence type="ECO:0000259" key="11">
    <source>
        <dbReference type="PROSITE" id="PS51915"/>
    </source>
</evidence>
<dbReference type="SMART" id="SM00868">
    <property type="entry name" value="zf-AD"/>
    <property type="match status" value="1"/>
</dbReference>
<accession>A0A6P8ZY56</accession>